<dbReference type="GO" id="GO:0004300">
    <property type="term" value="F:enoyl-CoA hydratase activity"/>
    <property type="evidence" value="ECO:0007669"/>
    <property type="project" value="TreeGrafter"/>
</dbReference>
<protein>
    <recommendedName>
        <fullName evidence="4">Enoyl-CoA hydratase/isomerase family protein</fullName>
    </recommendedName>
</protein>
<dbReference type="PANTHER" id="PTHR43612:SF3">
    <property type="entry name" value="TRIFUNCTIONAL ENZYME SUBUNIT ALPHA, MITOCHONDRIAL"/>
    <property type="match status" value="1"/>
</dbReference>
<sequence length="471" mass="50112">MRTIWRGTPPQDRSPGEAQMTDYPNLREFRIEESRDGIIHLVFDMPGRTMNVFSNAAIHEIGRFADWLRGSDVRGVVLRSGKATGFCAGADLNELGVAYDMIMASPAEERTRVAYDHFFPLSRGLRALETAGKPVAVAVDGLALGGGCEFALAAHYRVLTDNPKTALGLPESLVGLLPGAGGTQRMPRVVGVEAALPILLDGGRFTPATALAAGLAHAVVAPGEEVAAAEHWILSAPEASQPWDRTDAPAIDLKAVSALIDAAWSRALGQPGEFYPAPFAILDCIRGGIGQDMDRAIAWEMTVFAGLIQRPEPRNMIQTLFLGKLEHDRRAKADTLPPSLDLVKAAVLGALRFECERAGDEALAKAALDVLGLGAAMAAIRAAAPVEAAAQMPAKAGHFWFENDQDRPERALAARLLLASAAAAGKVTVAEADRRTVDYAMVSGLGYPAYVGGPLALARYRDERAKARLVA</sequence>
<dbReference type="CDD" id="cd06558">
    <property type="entry name" value="crotonase-like"/>
    <property type="match status" value="1"/>
</dbReference>
<feature type="region of interest" description="Disordered" evidence="1">
    <location>
        <begin position="1"/>
        <end position="20"/>
    </location>
</feature>
<dbReference type="Gene3D" id="3.90.226.10">
    <property type="entry name" value="2-enoyl-CoA Hydratase, Chain A, domain 1"/>
    <property type="match status" value="1"/>
</dbReference>
<dbReference type="Pfam" id="PF00378">
    <property type="entry name" value="ECH_1"/>
    <property type="match status" value="1"/>
</dbReference>
<dbReference type="SUPFAM" id="SSF52096">
    <property type="entry name" value="ClpP/crotonase"/>
    <property type="match status" value="1"/>
</dbReference>
<name>A0A317EET7_9PROT</name>
<gene>
    <name evidence="2" type="ORF">DKG74_05785</name>
</gene>
<dbReference type="AlphaFoldDB" id="A0A317EET7"/>
<evidence type="ECO:0008006" key="4">
    <source>
        <dbReference type="Google" id="ProtNLM"/>
    </source>
</evidence>
<dbReference type="GO" id="GO:0006635">
    <property type="term" value="P:fatty acid beta-oxidation"/>
    <property type="evidence" value="ECO:0007669"/>
    <property type="project" value="TreeGrafter"/>
</dbReference>
<evidence type="ECO:0000256" key="1">
    <source>
        <dbReference type="SAM" id="MobiDB-lite"/>
    </source>
</evidence>
<keyword evidence="3" id="KW-1185">Reference proteome</keyword>
<comment type="caution">
    <text evidence="2">The sequence shown here is derived from an EMBL/GenBank/DDBJ whole genome shotgun (WGS) entry which is preliminary data.</text>
</comment>
<dbReference type="GO" id="GO:0016509">
    <property type="term" value="F:long-chain (3S)-3-hydroxyacyl-CoA dehydrogenase (NAD+) activity"/>
    <property type="evidence" value="ECO:0007669"/>
    <property type="project" value="TreeGrafter"/>
</dbReference>
<accession>A0A317EET7</accession>
<dbReference type="OrthoDB" id="9771883at2"/>
<proteinExistence type="predicted"/>
<dbReference type="InterPro" id="IPR001753">
    <property type="entry name" value="Enoyl-CoA_hydra/iso"/>
</dbReference>
<dbReference type="PANTHER" id="PTHR43612">
    <property type="entry name" value="TRIFUNCTIONAL ENZYME SUBUNIT ALPHA"/>
    <property type="match status" value="1"/>
</dbReference>
<dbReference type="Proteomes" id="UP000245461">
    <property type="component" value="Unassembled WGS sequence"/>
</dbReference>
<dbReference type="InterPro" id="IPR029045">
    <property type="entry name" value="ClpP/crotonase-like_dom_sf"/>
</dbReference>
<evidence type="ECO:0000313" key="2">
    <source>
        <dbReference type="EMBL" id="PWR25271.1"/>
    </source>
</evidence>
<reference evidence="2 3" key="1">
    <citation type="submission" date="2018-05" db="EMBL/GenBank/DDBJ databases">
        <title>Zavarzinia sp. HR-AS.</title>
        <authorList>
            <person name="Lee Y."/>
            <person name="Jeon C.O."/>
        </authorList>
    </citation>
    <scope>NUCLEOTIDE SEQUENCE [LARGE SCALE GENOMIC DNA]</scope>
    <source>
        <strain evidence="2 3">HR-AS</strain>
    </source>
</reference>
<dbReference type="EMBL" id="QGLE01000002">
    <property type="protein sequence ID" value="PWR25271.1"/>
    <property type="molecule type" value="Genomic_DNA"/>
</dbReference>
<organism evidence="2 3">
    <name type="scientific">Zavarzinia aquatilis</name>
    <dbReference type="NCBI Taxonomy" id="2211142"/>
    <lineage>
        <taxon>Bacteria</taxon>
        <taxon>Pseudomonadati</taxon>
        <taxon>Pseudomonadota</taxon>
        <taxon>Alphaproteobacteria</taxon>
        <taxon>Rhodospirillales</taxon>
        <taxon>Zavarziniaceae</taxon>
        <taxon>Zavarzinia</taxon>
    </lineage>
</organism>
<evidence type="ECO:0000313" key="3">
    <source>
        <dbReference type="Proteomes" id="UP000245461"/>
    </source>
</evidence>
<dbReference type="InterPro" id="IPR050136">
    <property type="entry name" value="FA_oxidation_alpha_subunit"/>
</dbReference>